<accession>A0ABW3BY30</accession>
<keyword evidence="13" id="KW-0732">Signal</keyword>
<keyword evidence="10 11" id="KW-0998">Cell outer membrane</keyword>
<keyword evidence="4" id="KW-0410">Iron transport</keyword>
<sequence length="757" mass="81785">MNMISMPRHAAILLASAALPLYGQAAAAQTGGDAVAAADSEVLDTIVVTAMRRAENLEKIPVSITALTGGTIEKLNIETTEGLSQYTPSLHIYAEAVGSEKYTIRGIGRTSEDLSADPGVAIFLNEVYIPRQAAANLAFFDTERVEVLRGPQGSLYGKNATAGAINIITRQPTEQLSGYGEVAYGSFDRITTKGAISGPIVDGKAYARLAFLTDDRDGMYRNLTTGESANDINTRAVRGTLKITPTDRLTLSLIGDWAKSKQDGVLKSIISDVPGLRYVFFTNNPVTGAPRPGVTPPMQEEKLRTARSAINGRQGVETYGGAFNVTYEASGFDVVAITGVRAEKSYGLEDNGRAQEVTSYNETAQDTWSASQELRLVSSEPNEPGSANRFSWTLGVYAFHEEGSRTTDIYRNVAPFSGIATFTQRINTDALAAFAEAKYRILDNVSLTAGVRYTTEEKALDVTGIARRITGIPAGGPVSPFVNADYTASASKRWNRLTPRAVLDVSLGEGAMMYASVSKGFKSGGFQGQPPAPPLRDFSPEDVMNYELGFKGDLLDRRLQFSAAVFYSDYKNLQLQTFDINGAPTTASASARSKGIEFEITALLAKGFTVNAGASFIDPEYKDYIAQQPGFSDPAHTFDRSGERIGGVPRYNLSLRADYRHSLGDAGDLVFSASAVAVDKVVTEFNTLWANEYAKGDVRLSWESLDGGWIVSGWVKNVTNEMYYRGGGPVAKYDTDKIRLGLISDPRTFGVSVRRSF</sequence>
<dbReference type="PROSITE" id="PS52016">
    <property type="entry name" value="TONB_DEPENDENT_REC_3"/>
    <property type="match status" value="1"/>
</dbReference>
<dbReference type="CDD" id="cd01347">
    <property type="entry name" value="ligand_gated_channel"/>
    <property type="match status" value="1"/>
</dbReference>
<dbReference type="Gene3D" id="2.40.170.20">
    <property type="entry name" value="TonB-dependent receptor, beta-barrel domain"/>
    <property type="match status" value="1"/>
</dbReference>
<keyword evidence="17" id="KW-1185">Reference proteome</keyword>
<evidence type="ECO:0000256" key="5">
    <source>
        <dbReference type="ARBA" id="ARBA00022692"/>
    </source>
</evidence>
<dbReference type="Proteomes" id="UP001597124">
    <property type="component" value="Unassembled WGS sequence"/>
</dbReference>
<feature type="chain" id="PRO_5046007729" evidence="13">
    <location>
        <begin position="28"/>
        <end position="757"/>
    </location>
</feature>
<keyword evidence="5 11" id="KW-0812">Transmembrane</keyword>
<dbReference type="SUPFAM" id="SSF56935">
    <property type="entry name" value="Porins"/>
    <property type="match status" value="1"/>
</dbReference>
<evidence type="ECO:0000259" key="14">
    <source>
        <dbReference type="Pfam" id="PF00593"/>
    </source>
</evidence>
<dbReference type="RefSeq" id="WP_381485497.1">
    <property type="nucleotide sequence ID" value="NZ_JBHTIK010000001.1"/>
</dbReference>
<dbReference type="InterPro" id="IPR012910">
    <property type="entry name" value="Plug_dom"/>
</dbReference>
<feature type="signal peptide" evidence="13">
    <location>
        <begin position="1"/>
        <end position="27"/>
    </location>
</feature>
<evidence type="ECO:0000256" key="12">
    <source>
        <dbReference type="RuleBase" id="RU003357"/>
    </source>
</evidence>
<evidence type="ECO:0000313" key="16">
    <source>
        <dbReference type="EMBL" id="MFD0847115.1"/>
    </source>
</evidence>
<keyword evidence="3 11" id="KW-1134">Transmembrane beta strand</keyword>
<evidence type="ECO:0000256" key="13">
    <source>
        <dbReference type="SAM" id="SignalP"/>
    </source>
</evidence>
<proteinExistence type="inferred from homology"/>
<dbReference type="PANTHER" id="PTHR32552">
    <property type="entry name" value="FERRICHROME IRON RECEPTOR-RELATED"/>
    <property type="match status" value="1"/>
</dbReference>
<keyword evidence="6" id="KW-0408">Iron</keyword>
<evidence type="ECO:0000256" key="3">
    <source>
        <dbReference type="ARBA" id="ARBA00022452"/>
    </source>
</evidence>
<evidence type="ECO:0000256" key="8">
    <source>
        <dbReference type="ARBA" id="ARBA00023077"/>
    </source>
</evidence>
<dbReference type="PANTHER" id="PTHR32552:SF81">
    <property type="entry name" value="TONB-DEPENDENT OUTER MEMBRANE RECEPTOR"/>
    <property type="match status" value="1"/>
</dbReference>
<keyword evidence="16" id="KW-0675">Receptor</keyword>
<keyword evidence="9 11" id="KW-0472">Membrane</keyword>
<evidence type="ECO:0000313" key="17">
    <source>
        <dbReference type="Proteomes" id="UP001597124"/>
    </source>
</evidence>
<evidence type="ECO:0000256" key="2">
    <source>
        <dbReference type="ARBA" id="ARBA00022448"/>
    </source>
</evidence>
<evidence type="ECO:0000256" key="4">
    <source>
        <dbReference type="ARBA" id="ARBA00022496"/>
    </source>
</evidence>
<dbReference type="Pfam" id="PF00593">
    <property type="entry name" value="TonB_dep_Rec_b-barrel"/>
    <property type="match status" value="1"/>
</dbReference>
<comment type="similarity">
    <text evidence="11 12">Belongs to the TonB-dependent receptor family.</text>
</comment>
<evidence type="ECO:0000256" key="6">
    <source>
        <dbReference type="ARBA" id="ARBA00023004"/>
    </source>
</evidence>
<keyword evidence="7" id="KW-0406">Ion transport</keyword>
<keyword evidence="8 12" id="KW-0798">TonB box</keyword>
<dbReference type="Pfam" id="PF07715">
    <property type="entry name" value="Plug"/>
    <property type="match status" value="1"/>
</dbReference>
<comment type="subcellular location">
    <subcellularLocation>
        <location evidence="1 11">Cell outer membrane</location>
        <topology evidence="1 11">Multi-pass membrane protein</topology>
    </subcellularLocation>
</comment>
<evidence type="ECO:0000256" key="9">
    <source>
        <dbReference type="ARBA" id="ARBA00023136"/>
    </source>
</evidence>
<dbReference type="InterPro" id="IPR039426">
    <property type="entry name" value="TonB-dep_rcpt-like"/>
</dbReference>
<dbReference type="EMBL" id="JBHTIK010000001">
    <property type="protein sequence ID" value="MFD0847115.1"/>
    <property type="molecule type" value="Genomic_DNA"/>
</dbReference>
<organism evidence="16 17">
    <name type="scientific">Sphingosinicella xenopeptidilytica</name>
    <dbReference type="NCBI Taxonomy" id="364098"/>
    <lineage>
        <taxon>Bacteria</taxon>
        <taxon>Pseudomonadati</taxon>
        <taxon>Pseudomonadota</taxon>
        <taxon>Alphaproteobacteria</taxon>
        <taxon>Sphingomonadales</taxon>
        <taxon>Sphingosinicellaceae</taxon>
        <taxon>Sphingosinicella</taxon>
    </lineage>
</organism>
<name>A0ABW3BY30_SPHXN</name>
<evidence type="ECO:0000256" key="1">
    <source>
        <dbReference type="ARBA" id="ARBA00004571"/>
    </source>
</evidence>
<evidence type="ECO:0000256" key="7">
    <source>
        <dbReference type="ARBA" id="ARBA00023065"/>
    </source>
</evidence>
<comment type="caution">
    <text evidence="16">The sequence shown here is derived from an EMBL/GenBank/DDBJ whole genome shotgun (WGS) entry which is preliminary data.</text>
</comment>
<gene>
    <name evidence="16" type="ORF">ACFQ00_02140</name>
</gene>
<dbReference type="InterPro" id="IPR000531">
    <property type="entry name" value="Beta-barrel_TonB"/>
</dbReference>
<reference evidence="17" key="1">
    <citation type="journal article" date="2019" name="Int. J. Syst. Evol. Microbiol.">
        <title>The Global Catalogue of Microorganisms (GCM) 10K type strain sequencing project: providing services to taxonomists for standard genome sequencing and annotation.</title>
        <authorList>
            <consortium name="The Broad Institute Genomics Platform"/>
            <consortium name="The Broad Institute Genome Sequencing Center for Infectious Disease"/>
            <person name="Wu L."/>
            <person name="Ma J."/>
        </authorList>
    </citation>
    <scope>NUCLEOTIDE SEQUENCE [LARGE SCALE GENOMIC DNA]</scope>
    <source>
        <strain evidence="17">CCUG 52537</strain>
    </source>
</reference>
<feature type="domain" description="TonB-dependent receptor plug" evidence="15">
    <location>
        <begin position="57"/>
        <end position="164"/>
    </location>
</feature>
<dbReference type="InterPro" id="IPR036942">
    <property type="entry name" value="Beta-barrel_TonB_sf"/>
</dbReference>
<evidence type="ECO:0000256" key="10">
    <source>
        <dbReference type="ARBA" id="ARBA00023237"/>
    </source>
</evidence>
<feature type="domain" description="TonB-dependent receptor-like beta-barrel" evidence="14">
    <location>
        <begin position="278"/>
        <end position="718"/>
    </location>
</feature>
<protein>
    <submittedName>
        <fullName evidence="16">TonB-dependent receptor</fullName>
    </submittedName>
</protein>
<evidence type="ECO:0000259" key="15">
    <source>
        <dbReference type="Pfam" id="PF07715"/>
    </source>
</evidence>
<keyword evidence="2 11" id="KW-0813">Transport</keyword>
<evidence type="ECO:0000256" key="11">
    <source>
        <dbReference type="PROSITE-ProRule" id="PRU01360"/>
    </source>
</evidence>